<evidence type="ECO:0000313" key="2">
    <source>
        <dbReference type="EMBL" id="RMX63270.1"/>
    </source>
</evidence>
<protein>
    <submittedName>
        <fullName evidence="2">Uncharacterized protein</fullName>
    </submittedName>
</protein>
<keyword evidence="3" id="KW-1185">Reference proteome</keyword>
<name>A0A3M6VG06_9STRA</name>
<comment type="caution">
    <text evidence="2">The sequence shown here is derived from an EMBL/GenBank/DDBJ whole genome shotgun (WGS) entry which is preliminary data.</text>
</comment>
<feature type="transmembrane region" description="Helical" evidence="1">
    <location>
        <begin position="40"/>
        <end position="61"/>
    </location>
</feature>
<dbReference type="EMBL" id="QLLG01000427">
    <property type="protein sequence ID" value="RMX63270.1"/>
    <property type="molecule type" value="Genomic_DNA"/>
</dbReference>
<dbReference type="Proteomes" id="UP000282087">
    <property type="component" value="Unassembled WGS sequence"/>
</dbReference>
<keyword evidence="1" id="KW-0472">Membrane</keyword>
<gene>
    <name evidence="2" type="ORF">DD238_006453</name>
</gene>
<evidence type="ECO:0000313" key="3">
    <source>
        <dbReference type="Proteomes" id="UP000282087"/>
    </source>
</evidence>
<sequence>MDGEEQQKRLVHLSTVSLDSTYDQDESTEILKRPIRSRCVWTPFMVLSGLILVAVGLVLALDRGNTDHEGVVVDSSDDDPNLTAYSSLTSGEGLSAPEKKLVEWLNQAHNASELYVIGGSNNMSVTGVLFPRHGGDTSLPFNAMVAIDSIEPLPRRQYVALANGRGFEWVVTSLGAGDIIITNDCLTKSDSVLFDELDSIVSTANWTSSEIDNEDEVNVILDEVTYTVSKEEDDYFLSEEVVDQCWMIESEDEEFELRICASVAGEQLPPTTFEDLFNATSECPQLAPMATRTTLSVPLPLRKWYASYQA</sequence>
<evidence type="ECO:0000256" key="1">
    <source>
        <dbReference type="SAM" id="Phobius"/>
    </source>
</evidence>
<accession>A0A3M6VG06</accession>
<reference evidence="2 3" key="1">
    <citation type="submission" date="2018-06" db="EMBL/GenBank/DDBJ databases">
        <title>Comparative genomics of downy mildews reveals potential adaptations to biotrophy.</title>
        <authorList>
            <person name="Fletcher K."/>
            <person name="Klosterman S.J."/>
            <person name="Derevnina L."/>
            <person name="Martin F."/>
            <person name="Koike S."/>
            <person name="Reyes Chin-Wo S."/>
            <person name="Mou B."/>
            <person name="Michelmore R."/>
        </authorList>
    </citation>
    <scope>NUCLEOTIDE SEQUENCE [LARGE SCALE GENOMIC DNA]</scope>
    <source>
        <strain evidence="2 3">R14</strain>
    </source>
</reference>
<dbReference type="AlphaFoldDB" id="A0A3M6VG06"/>
<proteinExistence type="predicted"/>
<keyword evidence="1" id="KW-0812">Transmembrane</keyword>
<keyword evidence="1" id="KW-1133">Transmembrane helix</keyword>
<dbReference type="VEuPathDB" id="FungiDB:DD237_005322"/>
<organism evidence="2 3">
    <name type="scientific">Peronospora effusa</name>
    <dbReference type="NCBI Taxonomy" id="542832"/>
    <lineage>
        <taxon>Eukaryota</taxon>
        <taxon>Sar</taxon>
        <taxon>Stramenopiles</taxon>
        <taxon>Oomycota</taxon>
        <taxon>Peronosporomycetes</taxon>
        <taxon>Peronosporales</taxon>
        <taxon>Peronosporaceae</taxon>
        <taxon>Peronospora</taxon>
    </lineage>
</organism>